<dbReference type="PANTHER" id="PTHR33112">
    <property type="entry name" value="DOMAIN PROTEIN, PUTATIVE-RELATED"/>
    <property type="match status" value="1"/>
</dbReference>
<organism evidence="3 4">
    <name type="scientific">Fusarium vanettenii (strain ATCC MYA-4622 / CBS 123669 / FGSC 9596 / NRRL 45880 / 77-13-4)</name>
    <name type="common">Fusarium solani subsp. pisi</name>
    <dbReference type="NCBI Taxonomy" id="660122"/>
    <lineage>
        <taxon>Eukaryota</taxon>
        <taxon>Fungi</taxon>
        <taxon>Dikarya</taxon>
        <taxon>Ascomycota</taxon>
        <taxon>Pezizomycotina</taxon>
        <taxon>Sordariomycetes</taxon>
        <taxon>Hypocreomycetidae</taxon>
        <taxon>Hypocreales</taxon>
        <taxon>Nectriaceae</taxon>
        <taxon>Fusarium</taxon>
        <taxon>Fusarium solani species complex</taxon>
        <taxon>Fusarium vanettenii</taxon>
    </lineage>
</organism>
<proteinExistence type="predicted"/>
<dbReference type="PANTHER" id="PTHR33112:SF16">
    <property type="entry name" value="HETEROKARYON INCOMPATIBILITY DOMAIN-CONTAINING PROTEIN"/>
    <property type="match status" value="1"/>
</dbReference>
<dbReference type="Pfam" id="PF06985">
    <property type="entry name" value="HET"/>
    <property type="match status" value="1"/>
</dbReference>
<dbReference type="InParanoid" id="C7ZMA0"/>
<protein>
    <recommendedName>
        <fullName evidence="2">Heterokaryon incompatibility domain-containing protein</fullName>
    </recommendedName>
</protein>
<feature type="region of interest" description="Disordered" evidence="1">
    <location>
        <begin position="468"/>
        <end position="488"/>
    </location>
</feature>
<dbReference type="GeneID" id="9678989"/>
<dbReference type="KEGG" id="nhe:NECHADRAFT_88386"/>
<dbReference type="STRING" id="660122.C7ZMA0"/>
<keyword evidence="4" id="KW-1185">Reference proteome</keyword>
<dbReference type="HOGENOM" id="CLU_002639_6_1_1"/>
<dbReference type="AlphaFoldDB" id="C7ZMA0"/>
<evidence type="ECO:0000256" key="1">
    <source>
        <dbReference type="SAM" id="MobiDB-lite"/>
    </source>
</evidence>
<gene>
    <name evidence="3" type="ORF">NECHADRAFT_88386</name>
</gene>
<evidence type="ECO:0000259" key="2">
    <source>
        <dbReference type="Pfam" id="PF06985"/>
    </source>
</evidence>
<reference evidence="3 4" key="1">
    <citation type="journal article" date="2009" name="PLoS Genet.">
        <title>The genome of Nectria haematococca: contribution of supernumerary chromosomes to gene expansion.</title>
        <authorList>
            <person name="Coleman J.J."/>
            <person name="Rounsley S.D."/>
            <person name="Rodriguez-Carres M."/>
            <person name="Kuo A."/>
            <person name="Wasmann C.C."/>
            <person name="Grimwood J."/>
            <person name="Schmutz J."/>
            <person name="Taga M."/>
            <person name="White G.J."/>
            <person name="Zhou S."/>
            <person name="Schwartz D.C."/>
            <person name="Freitag M."/>
            <person name="Ma L.J."/>
            <person name="Danchin E.G."/>
            <person name="Henrissat B."/>
            <person name="Coutinho P.M."/>
            <person name="Nelson D.R."/>
            <person name="Straney D."/>
            <person name="Napoli C.A."/>
            <person name="Barker B.M."/>
            <person name="Gribskov M."/>
            <person name="Rep M."/>
            <person name="Kroken S."/>
            <person name="Molnar I."/>
            <person name="Rensing C."/>
            <person name="Kennell J.C."/>
            <person name="Zamora J."/>
            <person name="Farman M.L."/>
            <person name="Selker E.U."/>
            <person name="Salamov A."/>
            <person name="Shapiro H."/>
            <person name="Pangilinan J."/>
            <person name="Lindquist E."/>
            <person name="Lamers C."/>
            <person name="Grigoriev I.V."/>
            <person name="Geiser D.M."/>
            <person name="Covert S.F."/>
            <person name="Temporini E."/>
            <person name="Vanetten H.D."/>
        </authorList>
    </citation>
    <scope>NUCLEOTIDE SEQUENCE [LARGE SCALE GENOMIC DNA]</scope>
    <source>
        <strain evidence="4">ATCC MYA-4622 / CBS 123669 / FGSC 9596 / NRRL 45880 / 77-13-4</strain>
    </source>
</reference>
<feature type="domain" description="Heterokaryon incompatibility" evidence="2">
    <location>
        <begin position="56"/>
        <end position="210"/>
    </location>
</feature>
<dbReference type="RefSeq" id="XP_003040592.1">
    <property type="nucleotide sequence ID" value="XM_003040546.1"/>
</dbReference>
<dbReference type="Proteomes" id="UP000005206">
    <property type="component" value="Chromosome 14"/>
</dbReference>
<dbReference type="VEuPathDB" id="FungiDB:NECHADRAFT_88386"/>
<dbReference type="InterPro" id="IPR010730">
    <property type="entry name" value="HET"/>
</dbReference>
<evidence type="ECO:0000313" key="4">
    <source>
        <dbReference type="Proteomes" id="UP000005206"/>
    </source>
</evidence>
<sequence>MARSWLRDCQKSHNECNIELDSHDVRPKPKRLIYVGHHSSGRARIEETSNKPTRPYAALSYCWGKTARNDVETTQASLAEQGEGFLIARLSKTLQDSIEVTQALGLEYLWVDSLCIIQDDLDEKSSEISKMWQIYRNATVTISAARASGSNEGFIHERDLASCYGNIYAIPWRNIGHEKHPTSQTVFCCEGDMRRVKPEPIDSRAWTMQEHKLSPRLLRFGSSQMIWKCSHGYRMDGGSLEEDEIEFDSSVEDVQALYDWQCEVSRFTARFITDPKDRLPAIAALAEEYAERLGAKPHQYMAGLWRQGMPFMLLWHVEAGHGEETCPDLPPDEKLSPTWSWHLARGRVCWPELLPAEFSDPVLLRVENYRVTLATTVEYGTVKEGSLSVIGALLAIGWSRTSRKWVVLDGSRTVATIDVKWDLRYVPYEERLYGLEVRRISFTSTEGLIVKHTGEGSFRRVGYFQTKPQEDENGRDPIPRNQRKITLV</sequence>
<dbReference type="OMA" id="WDIVEDY"/>
<dbReference type="eggNOG" id="ENOG502RMJQ">
    <property type="taxonomic scope" value="Eukaryota"/>
</dbReference>
<evidence type="ECO:0000313" key="3">
    <source>
        <dbReference type="EMBL" id="EEU34879.1"/>
    </source>
</evidence>
<dbReference type="EMBL" id="GG698950">
    <property type="protein sequence ID" value="EEU34879.1"/>
    <property type="molecule type" value="Genomic_DNA"/>
</dbReference>
<accession>C7ZMA0</accession>
<feature type="compositionally biased region" description="Basic and acidic residues" evidence="1">
    <location>
        <begin position="468"/>
        <end position="478"/>
    </location>
</feature>
<name>C7ZMA0_FUSV7</name>
<dbReference type="OrthoDB" id="5125733at2759"/>